<dbReference type="Gene3D" id="1.20.58.2140">
    <property type="match status" value="1"/>
</dbReference>
<dbReference type="PANTHER" id="PTHR10741">
    <property type="entry name" value="TRANSLIN AND TRANSLIN ASSOCIATED PROTEIN X"/>
    <property type="match status" value="1"/>
</dbReference>
<dbReference type="GO" id="GO:0043565">
    <property type="term" value="F:sequence-specific DNA binding"/>
    <property type="evidence" value="ECO:0007669"/>
    <property type="project" value="InterPro"/>
</dbReference>
<dbReference type="InterPro" id="IPR002848">
    <property type="entry name" value="Translin_fam"/>
</dbReference>
<dbReference type="InterPro" id="IPR036081">
    <property type="entry name" value="Translin_sf"/>
</dbReference>
<evidence type="ECO:0000313" key="1">
    <source>
        <dbReference type="EMBL" id="GIL46915.1"/>
    </source>
</evidence>
<gene>
    <name evidence="1" type="ORF">Vafri_3779</name>
</gene>
<keyword evidence="2" id="KW-1185">Reference proteome</keyword>
<reference evidence="1" key="1">
    <citation type="journal article" date="2021" name="Proc. Natl. Acad. Sci. U.S.A.">
        <title>Three genomes in the algal genus Volvox reveal the fate of a haploid sex-determining region after a transition to homothallism.</title>
        <authorList>
            <person name="Yamamoto K."/>
            <person name="Hamaji T."/>
            <person name="Kawai-Toyooka H."/>
            <person name="Matsuzaki R."/>
            <person name="Takahashi F."/>
            <person name="Nishimura Y."/>
            <person name="Kawachi M."/>
            <person name="Noguchi H."/>
            <person name="Minakuchi Y."/>
            <person name="Umen J.G."/>
            <person name="Toyoda A."/>
            <person name="Nozaki H."/>
        </authorList>
    </citation>
    <scope>NUCLEOTIDE SEQUENCE</scope>
    <source>
        <strain evidence="1">NIES-3780</strain>
    </source>
</reference>
<dbReference type="Pfam" id="PF01997">
    <property type="entry name" value="Translin"/>
    <property type="match status" value="1"/>
</dbReference>
<protein>
    <recommendedName>
        <fullName evidence="3">Translin family protein</fullName>
    </recommendedName>
</protein>
<sequence>MLSSHFFIFPRFSFCRRETLSVRDKFQVQGGLEILTKSWQHPSTTHRVFCTSGIVSHSEPSASKATALPPAALTACIHDSYSHLSFSAPPCAPCCDRNAKAPVVGGGGSGSVLAPGGTAAASTASEAMSERAMLATSDWERLGEYLAAYDATREGVIKRCRDVQKLAKQAVYSLHRGDVQGAVKQLAKAEAVAEEISPCIAKYPALRSGSFAAAVEEYVEARAFACFLAEGRLIRSDELPLAEPEEFLGGVLDFTGELNRYAIARATVRDRAAVQLCRDLVDALMGRFLQFDLRNGSLRKKYDSLKYTLKKMEGTLYELALTEGMGLKISSEDARVEPPTAAGEGEEEDM</sequence>
<evidence type="ECO:0000313" key="2">
    <source>
        <dbReference type="Proteomes" id="UP000747399"/>
    </source>
</evidence>
<proteinExistence type="predicted"/>
<dbReference type="CDD" id="cd14820">
    <property type="entry name" value="TRAX"/>
    <property type="match status" value="1"/>
</dbReference>
<comment type="caution">
    <text evidence="1">The sequence shown here is derived from an EMBL/GenBank/DDBJ whole genome shotgun (WGS) entry which is preliminary data.</text>
</comment>
<dbReference type="AlphaFoldDB" id="A0A8J4ASY4"/>
<dbReference type="Proteomes" id="UP000747399">
    <property type="component" value="Unassembled WGS sequence"/>
</dbReference>
<dbReference type="EMBL" id="BNCO01000004">
    <property type="protein sequence ID" value="GIL46915.1"/>
    <property type="molecule type" value="Genomic_DNA"/>
</dbReference>
<accession>A0A8J4ASY4</accession>
<evidence type="ECO:0008006" key="3">
    <source>
        <dbReference type="Google" id="ProtNLM"/>
    </source>
</evidence>
<dbReference type="SUPFAM" id="SSF74784">
    <property type="entry name" value="Translin"/>
    <property type="match status" value="1"/>
</dbReference>
<name>A0A8J4ASY4_9CHLO</name>
<organism evidence="1 2">
    <name type="scientific">Volvox africanus</name>
    <dbReference type="NCBI Taxonomy" id="51714"/>
    <lineage>
        <taxon>Eukaryota</taxon>
        <taxon>Viridiplantae</taxon>
        <taxon>Chlorophyta</taxon>
        <taxon>core chlorophytes</taxon>
        <taxon>Chlorophyceae</taxon>
        <taxon>CS clade</taxon>
        <taxon>Chlamydomonadales</taxon>
        <taxon>Volvocaceae</taxon>
        <taxon>Volvox</taxon>
    </lineage>
</organism>